<evidence type="ECO:0000256" key="4">
    <source>
        <dbReference type="ARBA" id="ARBA00023163"/>
    </source>
</evidence>
<dbReference type="EMBL" id="QFPP01000237">
    <property type="protein sequence ID" value="PZQ71708.1"/>
    <property type="molecule type" value="Genomic_DNA"/>
</dbReference>
<dbReference type="AlphaFoldDB" id="A0A2W5Q3C1"/>
<dbReference type="Gene3D" id="1.10.10.10">
    <property type="entry name" value="Winged helix-like DNA-binding domain superfamily/Winged helix DNA-binding domain"/>
    <property type="match status" value="1"/>
</dbReference>
<comment type="caution">
    <text evidence="6">The sequence shown here is derived from an EMBL/GenBank/DDBJ whole genome shotgun (WGS) entry which is preliminary data.</text>
</comment>
<dbReference type="InterPro" id="IPR000847">
    <property type="entry name" value="LysR_HTH_N"/>
</dbReference>
<name>A0A2W5Q3C1_VARPD</name>
<keyword evidence="4" id="KW-0804">Transcription</keyword>
<dbReference type="PROSITE" id="PS50931">
    <property type="entry name" value="HTH_LYSR"/>
    <property type="match status" value="1"/>
</dbReference>
<dbReference type="PANTHER" id="PTHR30537">
    <property type="entry name" value="HTH-TYPE TRANSCRIPTIONAL REGULATOR"/>
    <property type="match status" value="1"/>
</dbReference>
<evidence type="ECO:0000256" key="1">
    <source>
        <dbReference type="ARBA" id="ARBA00009437"/>
    </source>
</evidence>
<dbReference type="PANTHER" id="PTHR30537:SF30">
    <property type="entry name" value="TRANSCRIPTIONAL REGULATOR-RELATED"/>
    <property type="match status" value="1"/>
</dbReference>
<reference evidence="6 7" key="1">
    <citation type="submission" date="2017-08" db="EMBL/GenBank/DDBJ databases">
        <title>Infants hospitalized years apart are colonized by the same room-sourced microbial strains.</title>
        <authorList>
            <person name="Brooks B."/>
            <person name="Olm M.R."/>
            <person name="Firek B.A."/>
            <person name="Baker R."/>
            <person name="Thomas B.C."/>
            <person name="Morowitz M.J."/>
            <person name="Banfield J.F."/>
        </authorList>
    </citation>
    <scope>NUCLEOTIDE SEQUENCE [LARGE SCALE GENOMIC DNA]</scope>
    <source>
        <strain evidence="6">S2_005_003_R2_41</strain>
    </source>
</reference>
<evidence type="ECO:0000313" key="6">
    <source>
        <dbReference type="EMBL" id="PZQ71708.1"/>
    </source>
</evidence>
<dbReference type="CDD" id="cd08422">
    <property type="entry name" value="PBP2_CrgA_like"/>
    <property type="match status" value="1"/>
</dbReference>
<proteinExistence type="inferred from homology"/>
<keyword evidence="3" id="KW-0238">DNA-binding</keyword>
<dbReference type="InterPro" id="IPR036388">
    <property type="entry name" value="WH-like_DNA-bd_sf"/>
</dbReference>
<accession>A0A2W5Q3C1</accession>
<evidence type="ECO:0000313" key="7">
    <source>
        <dbReference type="Proteomes" id="UP000249135"/>
    </source>
</evidence>
<dbReference type="GO" id="GO:0043565">
    <property type="term" value="F:sequence-specific DNA binding"/>
    <property type="evidence" value="ECO:0007669"/>
    <property type="project" value="TreeGrafter"/>
</dbReference>
<feature type="domain" description="HTH lysR-type" evidence="5">
    <location>
        <begin position="14"/>
        <end position="71"/>
    </location>
</feature>
<dbReference type="Proteomes" id="UP000249135">
    <property type="component" value="Unassembled WGS sequence"/>
</dbReference>
<comment type="similarity">
    <text evidence="1">Belongs to the LysR transcriptional regulatory family.</text>
</comment>
<evidence type="ECO:0000256" key="2">
    <source>
        <dbReference type="ARBA" id="ARBA00023015"/>
    </source>
</evidence>
<dbReference type="SUPFAM" id="SSF46785">
    <property type="entry name" value="Winged helix' DNA-binding domain"/>
    <property type="match status" value="1"/>
</dbReference>
<keyword evidence="2" id="KW-0805">Transcription regulation</keyword>
<dbReference type="InterPro" id="IPR058163">
    <property type="entry name" value="LysR-type_TF_proteobact-type"/>
</dbReference>
<dbReference type="PRINTS" id="PR00039">
    <property type="entry name" value="HTHLYSR"/>
</dbReference>
<dbReference type="InterPro" id="IPR005119">
    <property type="entry name" value="LysR_subst-bd"/>
</dbReference>
<dbReference type="Gene3D" id="3.40.190.290">
    <property type="match status" value="1"/>
</dbReference>
<dbReference type="Pfam" id="PF00126">
    <property type="entry name" value="HTH_1"/>
    <property type="match status" value="1"/>
</dbReference>
<dbReference type="InterPro" id="IPR036390">
    <property type="entry name" value="WH_DNA-bd_sf"/>
</dbReference>
<dbReference type="GO" id="GO:0003700">
    <property type="term" value="F:DNA-binding transcription factor activity"/>
    <property type="evidence" value="ECO:0007669"/>
    <property type="project" value="InterPro"/>
</dbReference>
<organism evidence="6 7">
    <name type="scientific">Variovorax paradoxus</name>
    <dbReference type="NCBI Taxonomy" id="34073"/>
    <lineage>
        <taxon>Bacteria</taxon>
        <taxon>Pseudomonadati</taxon>
        <taxon>Pseudomonadota</taxon>
        <taxon>Betaproteobacteria</taxon>
        <taxon>Burkholderiales</taxon>
        <taxon>Comamonadaceae</taxon>
        <taxon>Variovorax</taxon>
    </lineage>
</organism>
<dbReference type="Pfam" id="PF03466">
    <property type="entry name" value="LysR_substrate"/>
    <property type="match status" value="1"/>
</dbReference>
<dbReference type="SUPFAM" id="SSF53850">
    <property type="entry name" value="Periplasmic binding protein-like II"/>
    <property type="match status" value="1"/>
</dbReference>
<dbReference type="GO" id="GO:0006351">
    <property type="term" value="P:DNA-templated transcription"/>
    <property type="evidence" value="ECO:0007669"/>
    <property type="project" value="TreeGrafter"/>
</dbReference>
<sequence length="315" mass="34274">MTKPASTAVVPAADRLELMQTFVRIVEAGSLSAAAAQMLSTQPTVSRRLQALERSLGVRLLQRSTHAMKLTEDGERCYARAKELLASWASFEADMRGTGDAPEGLLRVVAPHAFGQQQLVAPLADFLRTHPQVNVEWLLHDRRPDFIAHGIDCAIQVGEVDDPSVVAIRLAEVPRIVVAAPAVLQGRAAPAHARDLADLPWLALQTFYRHEIALTHRRTGDQEVLSLRPRLSTDSLYALRSAALQGLGVGVGSAWLLAGDLASGALLHLVPDWEAAPLPVYLVYPYARFYPARLQRFVALMRQAMPAAVRGAQPG</sequence>
<protein>
    <submittedName>
        <fullName evidence="6">LysR family transcriptional regulator</fullName>
    </submittedName>
</protein>
<evidence type="ECO:0000259" key="5">
    <source>
        <dbReference type="PROSITE" id="PS50931"/>
    </source>
</evidence>
<gene>
    <name evidence="6" type="ORF">DI563_17205</name>
</gene>
<dbReference type="FunFam" id="1.10.10.10:FF:000001">
    <property type="entry name" value="LysR family transcriptional regulator"/>
    <property type="match status" value="1"/>
</dbReference>
<evidence type="ECO:0000256" key="3">
    <source>
        <dbReference type="ARBA" id="ARBA00023125"/>
    </source>
</evidence>